<dbReference type="EMBL" id="JH993110">
    <property type="protein sequence ID" value="EKX34417.1"/>
    <property type="molecule type" value="Genomic_DNA"/>
</dbReference>
<accession>L1IEA4</accession>
<name>L1IEA4_GUITC</name>
<dbReference type="Pfam" id="PF00791">
    <property type="entry name" value="ZU5"/>
    <property type="match status" value="1"/>
</dbReference>
<sequence>MTEHLSLCTWLATPQWTGLSVLSGSQYATMLNQLTILLTSNFPLKVGSNFSIIGLNVTIDGNPDNVSVSGNDILSYALWSDTAGKLTVFVKAEVNSTSFTVQVVNPSYGRDPITLGAVCSDCVSFAPSYLVYNANLTSGLATVALAPSSCGKDGQGIALYGSDCQYKCYGVVTDKYCVCNAGQFGPGCSQSLGTPSQVQTKSIPPGEAASISGSGGLSVSLPAGALLGSQTISVAVYDVSNLNLSQGTTETLVPAGPVIIFTPAGLRFKKPITIRIPYNPDKIPANLRPYVFYYNSSSLNPWERQISTPRPNATPPVLEALIDHFSGFTPLGANPPSNSDSSSPASSSTAPAAPPTYTASSSASGFAVRLQVVSPMSDTFFSSNSDQIKQALAEGLRLNVADVNSPTVIGYVQRRSNQSLSFSADLKVDNPLGFVESVQANASQTLTRLNVAFSQRSIPDATSFSISLIPPPALSSGAIAGIAIGSVGAGLVLVAIGWMVYKERKRRNVEKRYAISEPPAQQAAPLPVQESPVSADGFSVSSQFVVEPTFQNQGFHYYRWS</sequence>
<comment type="subcellular location">
    <subcellularLocation>
        <location evidence="1">Membrane</location>
        <topology evidence="1">Single-pass membrane protein</topology>
    </subcellularLocation>
</comment>
<evidence type="ECO:0000256" key="5">
    <source>
        <dbReference type="SAM" id="MobiDB-lite"/>
    </source>
</evidence>
<evidence type="ECO:0000313" key="10">
    <source>
        <dbReference type="Proteomes" id="UP000011087"/>
    </source>
</evidence>
<dbReference type="PANTHER" id="PTHR15549:SF33">
    <property type="entry name" value="MEMBRANE PROTEIN WSC4, PUTATIVE (AFU_ORTHOLOGUE AFUA_5G09020)-RELATED"/>
    <property type="match status" value="1"/>
</dbReference>
<dbReference type="GO" id="GO:0016020">
    <property type="term" value="C:membrane"/>
    <property type="evidence" value="ECO:0007669"/>
    <property type="project" value="UniProtKB-SubCell"/>
</dbReference>
<dbReference type="InterPro" id="IPR000906">
    <property type="entry name" value="ZU5_dom"/>
</dbReference>
<reference evidence="9" key="3">
    <citation type="submission" date="2015-06" db="UniProtKB">
        <authorList>
            <consortium name="EnsemblProtists"/>
        </authorList>
    </citation>
    <scope>IDENTIFICATION</scope>
</reference>
<evidence type="ECO:0000256" key="1">
    <source>
        <dbReference type="ARBA" id="ARBA00004167"/>
    </source>
</evidence>
<dbReference type="GO" id="GO:0071944">
    <property type="term" value="C:cell periphery"/>
    <property type="evidence" value="ECO:0007669"/>
    <property type="project" value="UniProtKB-ARBA"/>
</dbReference>
<dbReference type="AlphaFoldDB" id="L1IEA4"/>
<feature type="transmembrane region" description="Helical" evidence="6">
    <location>
        <begin position="478"/>
        <end position="501"/>
    </location>
</feature>
<keyword evidence="2 6" id="KW-0812">Transmembrane</keyword>
<reference evidence="8 10" key="1">
    <citation type="journal article" date="2012" name="Nature">
        <title>Algal genomes reveal evolutionary mosaicism and the fate of nucleomorphs.</title>
        <authorList>
            <consortium name="DOE Joint Genome Institute"/>
            <person name="Curtis B.A."/>
            <person name="Tanifuji G."/>
            <person name="Burki F."/>
            <person name="Gruber A."/>
            <person name="Irimia M."/>
            <person name="Maruyama S."/>
            <person name="Arias M.C."/>
            <person name="Ball S.G."/>
            <person name="Gile G.H."/>
            <person name="Hirakawa Y."/>
            <person name="Hopkins J.F."/>
            <person name="Kuo A."/>
            <person name="Rensing S.A."/>
            <person name="Schmutz J."/>
            <person name="Symeonidi A."/>
            <person name="Elias M."/>
            <person name="Eveleigh R.J."/>
            <person name="Herman E.K."/>
            <person name="Klute M.J."/>
            <person name="Nakayama T."/>
            <person name="Obornik M."/>
            <person name="Reyes-Prieto A."/>
            <person name="Armbrust E.V."/>
            <person name="Aves S.J."/>
            <person name="Beiko R.G."/>
            <person name="Coutinho P."/>
            <person name="Dacks J.B."/>
            <person name="Durnford D.G."/>
            <person name="Fast N.M."/>
            <person name="Green B.R."/>
            <person name="Grisdale C.J."/>
            <person name="Hempel F."/>
            <person name="Henrissat B."/>
            <person name="Hoppner M.P."/>
            <person name="Ishida K."/>
            <person name="Kim E."/>
            <person name="Koreny L."/>
            <person name="Kroth P.G."/>
            <person name="Liu Y."/>
            <person name="Malik S.B."/>
            <person name="Maier U.G."/>
            <person name="McRose D."/>
            <person name="Mock T."/>
            <person name="Neilson J.A."/>
            <person name="Onodera N.T."/>
            <person name="Poole A.M."/>
            <person name="Pritham E.J."/>
            <person name="Richards T.A."/>
            <person name="Rocap G."/>
            <person name="Roy S.W."/>
            <person name="Sarai C."/>
            <person name="Schaack S."/>
            <person name="Shirato S."/>
            <person name="Slamovits C.H."/>
            <person name="Spencer D.F."/>
            <person name="Suzuki S."/>
            <person name="Worden A.Z."/>
            <person name="Zauner S."/>
            <person name="Barry K."/>
            <person name="Bell C."/>
            <person name="Bharti A.K."/>
            <person name="Crow J.A."/>
            <person name="Grimwood J."/>
            <person name="Kramer R."/>
            <person name="Lindquist E."/>
            <person name="Lucas S."/>
            <person name="Salamov A."/>
            <person name="McFadden G.I."/>
            <person name="Lane C.E."/>
            <person name="Keeling P.J."/>
            <person name="Gray M.W."/>
            <person name="Grigoriev I.V."/>
            <person name="Archibald J.M."/>
        </authorList>
    </citation>
    <scope>NUCLEOTIDE SEQUENCE</scope>
    <source>
        <strain evidence="8 10">CCMP2712</strain>
    </source>
</reference>
<keyword evidence="10" id="KW-1185">Reference proteome</keyword>
<dbReference type="EnsemblProtists" id="EKX34417">
    <property type="protein sequence ID" value="EKX34417"/>
    <property type="gene ID" value="GUITHDRAFT_119422"/>
</dbReference>
<dbReference type="PANTHER" id="PTHR15549">
    <property type="entry name" value="PAIRED IMMUNOGLOBULIN-LIKE TYPE 2 RECEPTOR"/>
    <property type="match status" value="1"/>
</dbReference>
<gene>
    <name evidence="8" type="ORF">GUITHDRAFT_119422</name>
</gene>
<evidence type="ECO:0000256" key="3">
    <source>
        <dbReference type="ARBA" id="ARBA00022989"/>
    </source>
</evidence>
<evidence type="ECO:0000313" key="9">
    <source>
        <dbReference type="EnsemblProtists" id="EKX34417"/>
    </source>
</evidence>
<protein>
    <recommendedName>
        <fullName evidence="7">ZU5 domain-containing protein</fullName>
    </recommendedName>
</protein>
<evidence type="ECO:0000256" key="2">
    <source>
        <dbReference type="ARBA" id="ARBA00022692"/>
    </source>
</evidence>
<dbReference type="HOGENOM" id="CLU_486135_0_0_1"/>
<evidence type="ECO:0000313" key="8">
    <source>
        <dbReference type="EMBL" id="EKX34417.1"/>
    </source>
</evidence>
<dbReference type="RefSeq" id="XP_005821397.1">
    <property type="nucleotide sequence ID" value="XM_005821340.1"/>
</dbReference>
<feature type="compositionally biased region" description="Low complexity" evidence="5">
    <location>
        <begin position="335"/>
        <end position="356"/>
    </location>
</feature>
<organism evidence="8">
    <name type="scientific">Guillardia theta (strain CCMP2712)</name>
    <name type="common">Cryptophyte</name>
    <dbReference type="NCBI Taxonomy" id="905079"/>
    <lineage>
        <taxon>Eukaryota</taxon>
        <taxon>Cryptophyceae</taxon>
        <taxon>Pyrenomonadales</taxon>
        <taxon>Geminigeraceae</taxon>
        <taxon>Guillardia</taxon>
    </lineage>
</organism>
<keyword evidence="3 6" id="KW-1133">Transmembrane helix</keyword>
<evidence type="ECO:0000256" key="6">
    <source>
        <dbReference type="SAM" id="Phobius"/>
    </source>
</evidence>
<feature type="domain" description="ZU5" evidence="7">
    <location>
        <begin position="214"/>
        <end position="281"/>
    </location>
</feature>
<proteinExistence type="predicted"/>
<evidence type="ECO:0000259" key="7">
    <source>
        <dbReference type="Pfam" id="PF00791"/>
    </source>
</evidence>
<dbReference type="PaxDb" id="55529-EKX34417"/>
<reference evidence="10" key="2">
    <citation type="submission" date="2012-11" db="EMBL/GenBank/DDBJ databases">
        <authorList>
            <person name="Kuo A."/>
            <person name="Curtis B.A."/>
            <person name="Tanifuji G."/>
            <person name="Burki F."/>
            <person name="Gruber A."/>
            <person name="Irimia M."/>
            <person name="Maruyama S."/>
            <person name="Arias M.C."/>
            <person name="Ball S.G."/>
            <person name="Gile G.H."/>
            <person name="Hirakawa Y."/>
            <person name="Hopkins J.F."/>
            <person name="Rensing S.A."/>
            <person name="Schmutz J."/>
            <person name="Symeonidi A."/>
            <person name="Elias M."/>
            <person name="Eveleigh R.J."/>
            <person name="Herman E.K."/>
            <person name="Klute M.J."/>
            <person name="Nakayama T."/>
            <person name="Obornik M."/>
            <person name="Reyes-Prieto A."/>
            <person name="Armbrust E.V."/>
            <person name="Aves S.J."/>
            <person name="Beiko R.G."/>
            <person name="Coutinho P."/>
            <person name="Dacks J.B."/>
            <person name="Durnford D.G."/>
            <person name="Fast N.M."/>
            <person name="Green B.R."/>
            <person name="Grisdale C."/>
            <person name="Hempe F."/>
            <person name="Henrissat B."/>
            <person name="Hoppner M.P."/>
            <person name="Ishida K.-I."/>
            <person name="Kim E."/>
            <person name="Koreny L."/>
            <person name="Kroth P.G."/>
            <person name="Liu Y."/>
            <person name="Malik S.-B."/>
            <person name="Maier U.G."/>
            <person name="McRose D."/>
            <person name="Mock T."/>
            <person name="Neilson J.A."/>
            <person name="Onodera N.T."/>
            <person name="Poole A.M."/>
            <person name="Pritham E.J."/>
            <person name="Richards T.A."/>
            <person name="Rocap G."/>
            <person name="Roy S.W."/>
            <person name="Sarai C."/>
            <person name="Schaack S."/>
            <person name="Shirato S."/>
            <person name="Slamovits C.H."/>
            <person name="Spencer D.F."/>
            <person name="Suzuki S."/>
            <person name="Worden A.Z."/>
            <person name="Zauner S."/>
            <person name="Barry K."/>
            <person name="Bell C."/>
            <person name="Bharti A.K."/>
            <person name="Crow J.A."/>
            <person name="Grimwood J."/>
            <person name="Kramer R."/>
            <person name="Lindquist E."/>
            <person name="Lucas S."/>
            <person name="Salamov A."/>
            <person name="McFadden G.I."/>
            <person name="Lane C.E."/>
            <person name="Keeling P.J."/>
            <person name="Gray M.W."/>
            <person name="Grigoriev I.V."/>
            <person name="Archibald J.M."/>
        </authorList>
    </citation>
    <scope>NUCLEOTIDE SEQUENCE</scope>
    <source>
        <strain evidence="10">CCMP2712</strain>
    </source>
</reference>
<dbReference type="Proteomes" id="UP000011087">
    <property type="component" value="Unassembled WGS sequence"/>
</dbReference>
<dbReference type="Gene3D" id="2.60.220.30">
    <property type="match status" value="1"/>
</dbReference>
<dbReference type="InterPro" id="IPR051694">
    <property type="entry name" value="Immunoregulatory_rcpt-like"/>
</dbReference>
<keyword evidence="4 6" id="KW-0472">Membrane</keyword>
<dbReference type="KEGG" id="gtt:GUITHDRAFT_119422"/>
<evidence type="ECO:0000256" key="4">
    <source>
        <dbReference type="ARBA" id="ARBA00023136"/>
    </source>
</evidence>
<dbReference type="GeneID" id="17291156"/>
<feature type="region of interest" description="Disordered" evidence="5">
    <location>
        <begin position="332"/>
        <end position="356"/>
    </location>
</feature>